<keyword evidence="1" id="KW-0812">Transmembrane</keyword>
<evidence type="ECO:0000313" key="3">
    <source>
        <dbReference type="Proteomes" id="UP000658131"/>
    </source>
</evidence>
<keyword evidence="3" id="KW-1185">Reference proteome</keyword>
<protein>
    <submittedName>
        <fullName evidence="2">Uncharacterized protein</fullName>
    </submittedName>
</protein>
<dbReference type="EMBL" id="JACRTB010000012">
    <property type="protein sequence ID" value="MBC8576526.1"/>
    <property type="molecule type" value="Genomic_DNA"/>
</dbReference>
<dbReference type="Pfam" id="PF18956">
    <property type="entry name" value="DUF5699"/>
    <property type="match status" value="1"/>
</dbReference>
<organism evidence="2 3">
    <name type="scientific">Yanshouia hominis</name>
    <dbReference type="NCBI Taxonomy" id="2763673"/>
    <lineage>
        <taxon>Bacteria</taxon>
        <taxon>Bacillati</taxon>
        <taxon>Bacillota</taxon>
        <taxon>Clostridia</taxon>
        <taxon>Eubacteriales</taxon>
        <taxon>Oscillospiraceae</taxon>
        <taxon>Yanshouia</taxon>
    </lineage>
</organism>
<dbReference type="InterPro" id="IPR043753">
    <property type="entry name" value="DUF5699"/>
</dbReference>
<proteinExistence type="predicted"/>
<accession>A0ABR7NJD9</accession>
<keyword evidence="1" id="KW-0472">Membrane</keyword>
<sequence length="96" mass="10145">MIVLKLLAFPFVAALTLAVAVLSFLTSVADWICGVLSGLFALCALFVWLIQGDAAGGIQRLIVAFCVSPFVLPALAGLLVGMLNELNYSLRDFITG</sequence>
<dbReference type="RefSeq" id="WP_262400038.1">
    <property type="nucleotide sequence ID" value="NZ_JACRTB010000012.1"/>
</dbReference>
<name>A0ABR7NJD9_9FIRM</name>
<evidence type="ECO:0000313" key="2">
    <source>
        <dbReference type="EMBL" id="MBC8576526.1"/>
    </source>
</evidence>
<dbReference type="Proteomes" id="UP000658131">
    <property type="component" value="Unassembled WGS sequence"/>
</dbReference>
<evidence type="ECO:0000256" key="1">
    <source>
        <dbReference type="SAM" id="Phobius"/>
    </source>
</evidence>
<gene>
    <name evidence="2" type="ORF">H8717_08925</name>
</gene>
<feature type="transmembrane region" description="Helical" evidence="1">
    <location>
        <begin position="28"/>
        <end position="49"/>
    </location>
</feature>
<comment type="caution">
    <text evidence="2">The sequence shown here is derived from an EMBL/GenBank/DDBJ whole genome shotgun (WGS) entry which is preliminary data.</text>
</comment>
<keyword evidence="1" id="KW-1133">Transmembrane helix</keyword>
<reference evidence="2 3" key="1">
    <citation type="submission" date="2020-08" db="EMBL/GenBank/DDBJ databases">
        <title>Genome public.</title>
        <authorList>
            <person name="Liu C."/>
            <person name="Sun Q."/>
        </authorList>
    </citation>
    <scope>NUCLEOTIDE SEQUENCE [LARGE SCALE GENOMIC DNA]</scope>
    <source>
        <strain evidence="2 3">BX1</strain>
    </source>
</reference>
<feature type="transmembrane region" description="Helical" evidence="1">
    <location>
        <begin position="61"/>
        <end position="83"/>
    </location>
</feature>